<sequence length="354" mass="38785">MIPENVSGAVSSTLSNSLQSLRTSVNNIYTNAPLLRYINSNSRYNRLPTETNDNSSASSSSLPSNNNTSTDPSRVRTMNGHVVYVGAGNDGVFSNLSAKPSTAPPSAPDVLPSYNEASYDPSPPYWETSVMSEFDEIYIDGIPVGNIFNFLWSTMICVLFQFLGFIITYLLHTSHAAKNGAQLGLGVTIINLAFSALPIDINKTEIDSSDNRFEPLDPAFIDVSIMNDDLDATMDNYHSSLSSHPDFHQSSNSGNIGHGTPLLAYSLFALGVFIIIKAIYDFIKVKRLEYSIMFPNTGPNSNRNDEEANVASIPMGDFGLVPIHEEEEEGEGEEADESHDDEDRFHETSDEDVD</sequence>
<keyword evidence="3 6" id="KW-1133">Transmembrane helix</keyword>
<organism evidence="7 8">
    <name type="scientific">Pichia kluyveri</name>
    <name type="common">Yeast</name>
    <dbReference type="NCBI Taxonomy" id="36015"/>
    <lineage>
        <taxon>Eukaryota</taxon>
        <taxon>Fungi</taxon>
        <taxon>Dikarya</taxon>
        <taxon>Ascomycota</taxon>
        <taxon>Saccharomycotina</taxon>
        <taxon>Pichiomycetes</taxon>
        <taxon>Pichiales</taxon>
        <taxon>Pichiaceae</taxon>
        <taxon>Pichia</taxon>
    </lineage>
</organism>
<dbReference type="CDD" id="cd22212">
    <property type="entry name" value="NDFIP-like"/>
    <property type="match status" value="1"/>
</dbReference>
<feature type="region of interest" description="Disordered" evidence="5">
    <location>
        <begin position="315"/>
        <end position="354"/>
    </location>
</feature>
<dbReference type="PANTHER" id="PTHR13396">
    <property type="entry name" value="NEDD4 FAMILY INTERACTING PROTEIN 1/2"/>
    <property type="match status" value="1"/>
</dbReference>
<comment type="caution">
    <text evidence="7">The sequence shown here is derived from an EMBL/GenBank/DDBJ whole genome shotgun (WGS) entry which is preliminary data.</text>
</comment>
<dbReference type="GO" id="GO:0016020">
    <property type="term" value="C:membrane"/>
    <property type="evidence" value="ECO:0007669"/>
    <property type="project" value="UniProtKB-SubCell"/>
</dbReference>
<protein>
    <submittedName>
        <fullName evidence="7">Bsd2 protein</fullName>
    </submittedName>
</protein>
<feature type="transmembrane region" description="Helical" evidence="6">
    <location>
        <begin position="150"/>
        <end position="171"/>
    </location>
</feature>
<evidence type="ECO:0000313" key="7">
    <source>
        <dbReference type="EMBL" id="GMM47616.1"/>
    </source>
</evidence>
<dbReference type="InterPro" id="IPR019325">
    <property type="entry name" value="NEDD4/Bsd2"/>
</dbReference>
<evidence type="ECO:0000256" key="6">
    <source>
        <dbReference type="SAM" id="Phobius"/>
    </source>
</evidence>
<keyword evidence="8" id="KW-1185">Reference proteome</keyword>
<dbReference type="GO" id="GO:0030001">
    <property type="term" value="P:metal ion transport"/>
    <property type="evidence" value="ECO:0007669"/>
    <property type="project" value="InterPro"/>
</dbReference>
<keyword evidence="2 6" id="KW-0812">Transmembrane</keyword>
<evidence type="ECO:0000313" key="8">
    <source>
        <dbReference type="Proteomes" id="UP001378960"/>
    </source>
</evidence>
<dbReference type="PANTHER" id="PTHR13396:SF5">
    <property type="entry name" value="NEDD4 FAMILY INTERACTING PROTEIN"/>
    <property type="match status" value="1"/>
</dbReference>
<dbReference type="EMBL" id="BTGB01000009">
    <property type="protein sequence ID" value="GMM47616.1"/>
    <property type="molecule type" value="Genomic_DNA"/>
</dbReference>
<feature type="compositionally biased region" description="Acidic residues" evidence="5">
    <location>
        <begin position="325"/>
        <end position="340"/>
    </location>
</feature>
<feature type="transmembrane region" description="Helical" evidence="6">
    <location>
        <begin position="262"/>
        <end position="283"/>
    </location>
</feature>
<feature type="region of interest" description="Disordered" evidence="5">
    <location>
        <begin position="45"/>
        <end position="75"/>
    </location>
</feature>
<reference evidence="7 8" key="1">
    <citation type="journal article" date="2023" name="Elife">
        <title>Identification of key yeast species and microbe-microbe interactions impacting larval growth of Drosophila in the wild.</title>
        <authorList>
            <person name="Mure A."/>
            <person name="Sugiura Y."/>
            <person name="Maeda R."/>
            <person name="Honda K."/>
            <person name="Sakurai N."/>
            <person name="Takahashi Y."/>
            <person name="Watada M."/>
            <person name="Katoh T."/>
            <person name="Gotoh A."/>
            <person name="Gotoh Y."/>
            <person name="Taniguchi I."/>
            <person name="Nakamura K."/>
            <person name="Hayashi T."/>
            <person name="Katayama T."/>
            <person name="Uemura T."/>
            <person name="Hattori Y."/>
        </authorList>
    </citation>
    <scope>NUCLEOTIDE SEQUENCE [LARGE SCALE GENOMIC DNA]</scope>
    <source>
        <strain evidence="7 8">PK-24</strain>
    </source>
</reference>
<accession>A0AAV5R8M4</accession>
<dbReference type="Pfam" id="PF10176">
    <property type="entry name" value="NEDD4_Bsd2"/>
    <property type="match status" value="1"/>
</dbReference>
<dbReference type="GO" id="GO:0031398">
    <property type="term" value="P:positive regulation of protein ubiquitination"/>
    <property type="evidence" value="ECO:0007669"/>
    <property type="project" value="TreeGrafter"/>
</dbReference>
<feature type="transmembrane region" description="Helical" evidence="6">
    <location>
        <begin position="183"/>
        <end position="201"/>
    </location>
</feature>
<comment type="subcellular location">
    <subcellularLocation>
        <location evidence="1">Membrane</location>
        <topology evidence="1">Multi-pass membrane protein</topology>
    </subcellularLocation>
</comment>
<name>A0AAV5R8M4_PICKL</name>
<dbReference type="Proteomes" id="UP001378960">
    <property type="component" value="Unassembled WGS sequence"/>
</dbReference>
<dbReference type="GO" id="GO:0048471">
    <property type="term" value="C:perinuclear region of cytoplasm"/>
    <property type="evidence" value="ECO:0007669"/>
    <property type="project" value="TreeGrafter"/>
</dbReference>
<evidence type="ECO:0000256" key="2">
    <source>
        <dbReference type="ARBA" id="ARBA00022692"/>
    </source>
</evidence>
<dbReference type="GO" id="GO:0007034">
    <property type="term" value="P:vacuolar transport"/>
    <property type="evidence" value="ECO:0007669"/>
    <property type="project" value="InterPro"/>
</dbReference>
<dbReference type="GO" id="GO:0005794">
    <property type="term" value="C:Golgi apparatus"/>
    <property type="evidence" value="ECO:0007669"/>
    <property type="project" value="TreeGrafter"/>
</dbReference>
<gene>
    <name evidence="7" type="ORF">DAPK24_042140</name>
</gene>
<evidence type="ECO:0000256" key="1">
    <source>
        <dbReference type="ARBA" id="ARBA00004141"/>
    </source>
</evidence>
<keyword evidence="4 6" id="KW-0472">Membrane</keyword>
<evidence type="ECO:0000256" key="3">
    <source>
        <dbReference type="ARBA" id="ARBA00022989"/>
    </source>
</evidence>
<dbReference type="AlphaFoldDB" id="A0AAV5R8M4"/>
<feature type="compositionally biased region" description="Low complexity" evidence="5">
    <location>
        <begin position="52"/>
        <end position="72"/>
    </location>
</feature>
<dbReference type="GO" id="GO:0006511">
    <property type="term" value="P:ubiquitin-dependent protein catabolic process"/>
    <property type="evidence" value="ECO:0007669"/>
    <property type="project" value="TreeGrafter"/>
</dbReference>
<dbReference type="GO" id="GO:0005783">
    <property type="term" value="C:endoplasmic reticulum"/>
    <property type="evidence" value="ECO:0007669"/>
    <property type="project" value="TreeGrafter"/>
</dbReference>
<proteinExistence type="predicted"/>
<evidence type="ECO:0000256" key="4">
    <source>
        <dbReference type="ARBA" id="ARBA00023136"/>
    </source>
</evidence>
<evidence type="ECO:0000256" key="5">
    <source>
        <dbReference type="SAM" id="MobiDB-lite"/>
    </source>
</evidence>